<proteinExistence type="predicted"/>
<dbReference type="PROSITE" id="PS50181">
    <property type="entry name" value="FBOX"/>
    <property type="match status" value="1"/>
</dbReference>
<evidence type="ECO:0000259" key="2">
    <source>
        <dbReference type="PROSITE" id="PS50181"/>
    </source>
</evidence>
<gene>
    <name evidence="3" type="ORF">NXF25_000778</name>
</gene>
<protein>
    <submittedName>
        <fullName evidence="3">F-box only protein 33</fullName>
    </submittedName>
</protein>
<comment type="caution">
    <text evidence="3">The sequence shown here is derived from an EMBL/GenBank/DDBJ whole genome shotgun (WGS) entry which is preliminary data.</text>
</comment>
<dbReference type="Gene3D" id="3.80.10.10">
    <property type="entry name" value="Ribonuclease Inhibitor"/>
    <property type="match status" value="1"/>
</dbReference>
<keyword evidence="4" id="KW-1185">Reference proteome</keyword>
<dbReference type="CDD" id="cd22104">
    <property type="entry name" value="F-box_FBXO33"/>
    <property type="match status" value="1"/>
</dbReference>
<evidence type="ECO:0000313" key="3">
    <source>
        <dbReference type="EMBL" id="KAK9409603.1"/>
    </source>
</evidence>
<sequence>MLLFLSQEPEGRPGPGPGFGLRPPAAGPAMSSVCGGSVGAGSLPSELVVHIFSFLAAPDRLRASAACSHWRECLFYPALWPRLRLSLRVCPAERPRLDFLMRKCGWFVRELRVQFAADNYPSGGGGGGSASGVCEEAAAVTAAVAEGEAPLCPRWLELLRTYLELVLCVLSSVRNNRNLQKLSLFGDISILQQHGIISNTYLSKVDPDGKKIKQIQQLFEEILGNSRQLKWLSCGFMLQIVTPTSLSSLSNSIASTMEHLSLLDNHIPDLSDNRTEDPLVLLAWRCTRLSLLAVHGYTVWAHNLIAIARLRGSDLKVLEVTEESIDFDNGELADQDVDPVHNLIEQMAVEVEEEKSQPSEEVDIVKKAS</sequence>
<dbReference type="AlphaFoldDB" id="A0AAW1C6D2"/>
<feature type="compositionally biased region" description="Basic and acidic residues" evidence="1">
    <location>
        <begin position="354"/>
        <end position="369"/>
    </location>
</feature>
<dbReference type="Pfam" id="PF12937">
    <property type="entry name" value="F-box-like"/>
    <property type="match status" value="1"/>
</dbReference>
<accession>A0AAW1C6D2</accession>
<dbReference type="GO" id="GO:0031398">
    <property type="term" value="P:positive regulation of protein ubiquitination"/>
    <property type="evidence" value="ECO:0007669"/>
    <property type="project" value="TreeGrafter"/>
</dbReference>
<feature type="domain" description="F-box" evidence="2">
    <location>
        <begin position="37"/>
        <end position="83"/>
    </location>
</feature>
<evidence type="ECO:0000256" key="1">
    <source>
        <dbReference type="SAM" id="MobiDB-lite"/>
    </source>
</evidence>
<dbReference type="EMBL" id="JAOTOJ010000001">
    <property type="protein sequence ID" value="KAK9409603.1"/>
    <property type="molecule type" value="Genomic_DNA"/>
</dbReference>
<dbReference type="PANTHER" id="PTHR20933:SF3">
    <property type="entry name" value="F-BOX ONLY PROTEIN 33"/>
    <property type="match status" value="1"/>
</dbReference>
<dbReference type="PANTHER" id="PTHR20933">
    <property type="entry name" value="F-BOX ONLY PROTEIN 33"/>
    <property type="match status" value="1"/>
</dbReference>
<evidence type="ECO:0000313" key="4">
    <source>
        <dbReference type="Proteomes" id="UP001474421"/>
    </source>
</evidence>
<dbReference type="InterPro" id="IPR036047">
    <property type="entry name" value="F-box-like_dom_sf"/>
</dbReference>
<name>A0AAW1C6D2_CROAD</name>
<dbReference type="Proteomes" id="UP001474421">
    <property type="component" value="Unassembled WGS sequence"/>
</dbReference>
<dbReference type="InterPro" id="IPR032675">
    <property type="entry name" value="LRR_dom_sf"/>
</dbReference>
<dbReference type="SMART" id="SM00256">
    <property type="entry name" value="FBOX"/>
    <property type="match status" value="1"/>
</dbReference>
<feature type="region of interest" description="Disordered" evidence="1">
    <location>
        <begin position="350"/>
        <end position="369"/>
    </location>
</feature>
<dbReference type="SUPFAM" id="SSF81383">
    <property type="entry name" value="F-box domain"/>
    <property type="match status" value="1"/>
</dbReference>
<dbReference type="InterPro" id="IPR001810">
    <property type="entry name" value="F-box_dom"/>
</dbReference>
<reference evidence="3 4" key="1">
    <citation type="journal article" date="2024" name="Proc. Natl. Acad. Sci. U.S.A.">
        <title>The genetic regulatory architecture and epigenomic basis for age-related changes in rattlesnake venom.</title>
        <authorList>
            <person name="Hogan M.P."/>
            <person name="Holding M.L."/>
            <person name="Nystrom G.S."/>
            <person name="Colston T.J."/>
            <person name="Bartlett D.A."/>
            <person name="Mason A.J."/>
            <person name="Ellsworth S.A."/>
            <person name="Rautsaw R.M."/>
            <person name="Lawrence K.C."/>
            <person name="Strickland J.L."/>
            <person name="He B."/>
            <person name="Fraser P."/>
            <person name="Margres M.J."/>
            <person name="Gilbert D.M."/>
            <person name="Gibbs H.L."/>
            <person name="Parkinson C.L."/>
            <person name="Rokyta D.R."/>
        </authorList>
    </citation>
    <scope>NUCLEOTIDE SEQUENCE [LARGE SCALE GENOMIC DNA]</scope>
    <source>
        <strain evidence="3">DRR0105</strain>
    </source>
</reference>
<dbReference type="Gene3D" id="1.20.1280.50">
    <property type="match status" value="1"/>
</dbReference>
<organism evidence="3 4">
    <name type="scientific">Crotalus adamanteus</name>
    <name type="common">Eastern diamondback rattlesnake</name>
    <dbReference type="NCBI Taxonomy" id="8729"/>
    <lineage>
        <taxon>Eukaryota</taxon>
        <taxon>Metazoa</taxon>
        <taxon>Chordata</taxon>
        <taxon>Craniata</taxon>
        <taxon>Vertebrata</taxon>
        <taxon>Euteleostomi</taxon>
        <taxon>Lepidosauria</taxon>
        <taxon>Squamata</taxon>
        <taxon>Bifurcata</taxon>
        <taxon>Unidentata</taxon>
        <taxon>Episquamata</taxon>
        <taxon>Toxicofera</taxon>
        <taxon>Serpentes</taxon>
        <taxon>Colubroidea</taxon>
        <taxon>Viperidae</taxon>
        <taxon>Crotalinae</taxon>
        <taxon>Crotalus</taxon>
    </lineage>
</organism>